<dbReference type="EMBL" id="JBHMAU010000047">
    <property type="protein sequence ID" value="MFB9776190.1"/>
    <property type="molecule type" value="Genomic_DNA"/>
</dbReference>
<evidence type="ECO:0000256" key="6">
    <source>
        <dbReference type="ARBA" id="ARBA00022842"/>
    </source>
</evidence>
<dbReference type="RefSeq" id="WP_376839979.1">
    <property type="nucleotide sequence ID" value="NZ_JBHMAU010000047.1"/>
</dbReference>
<keyword evidence="5" id="KW-0378">Hydrolase</keyword>
<evidence type="ECO:0000256" key="5">
    <source>
        <dbReference type="ARBA" id="ARBA00022801"/>
    </source>
</evidence>
<evidence type="ECO:0000256" key="7">
    <source>
        <dbReference type="ARBA" id="ARBA00038093"/>
    </source>
</evidence>
<keyword evidence="4" id="KW-0479">Metal-binding</keyword>
<comment type="cofactor">
    <cofactor evidence="1">
        <name>Mg(2+)</name>
        <dbReference type="ChEBI" id="CHEBI:18420"/>
    </cofactor>
</comment>
<accession>A0ABV5X161</accession>
<protein>
    <submittedName>
        <fullName evidence="9">Type II toxin-antitoxin system VapC family toxin</fullName>
    </submittedName>
</protein>
<keyword evidence="10" id="KW-1185">Reference proteome</keyword>
<dbReference type="PANTHER" id="PTHR33653:SF1">
    <property type="entry name" value="RIBONUCLEASE VAPC2"/>
    <property type="match status" value="1"/>
</dbReference>
<evidence type="ECO:0000259" key="8">
    <source>
        <dbReference type="Pfam" id="PF01850"/>
    </source>
</evidence>
<evidence type="ECO:0000313" key="10">
    <source>
        <dbReference type="Proteomes" id="UP001589707"/>
    </source>
</evidence>
<dbReference type="PANTHER" id="PTHR33653">
    <property type="entry name" value="RIBONUCLEASE VAPC2"/>
    <property type="match status" value="1"/>
</dbReference>
<keyword evidence="6" id="KW-0460">Magnesium</keyword>
<evidence type="ECO:0000256" key="3">
    <source>
        <dbReference type="ARBA" id="ARBA00022722"/>
    </source>
</evidence>
<dbReference type="Pfam" id="PF01850">
    <property type="entry name" value="PIN"/>
    <property type="match status" value="1"/>
</dbReference>
<proteinExistence type="inferred from homology"/>
<sequence>MRYLLDTNVLSDARRRTHPELNEWIAGQPRTSLSISVVTLLELERGVLRLERRDFHAGMHLRSWLTDIATAFSGSVLAVDEHVACYAARLHVPDPMPEMDALIAATALQHELTLVTRNIRDFQSSGVNLLDTSAL</sequence>
<name>A0ABV5X161_9MICO</name>
<dbReference type="InterPro" id="IPR002716">
    <property type="entry name" value="PIN_dom"/>
</dbReference>
<comment type="similarity">
    <text evidence="7">Belongs to the PINc/VapC protein family.</text>
</comment>
<gene>
    <name evidence="9" type="ORF">ACFFN1_07205</name>
</gene>
<evidence type="ECO:0000313" key="9">
    <source>
        <dbReference type="EMBL" id="MFB9776190.1"/>
    </source>
</evidence>
<dbReference type="CDD" id="cd18746">
    <property type="entry name" value="PIN_VapC4-5_FitB-like"/>
    <property type="match status" value="1"/>
</dbReference>
<dbReference type="InterPro" id="IPR029060">
    <property type="entry name" value="PIN-like_dom_sf"/>
</dbReference>
<keyword evidence="2" id="KW-1277">Toxin-antitoxin system</keyword>
<feature type="domain" description="PIN" evidence="8">
    <location>
        <begin position="3"/>
        <end position="120"/>
    </location>
</feature>
<comment type="caution">
    <text evidence="9">The sequence shown here is derived from an EMBL/GenBank/DDBJ whole genome shotgun (WGS) entry which is preliminary data.</text>
</comment>
<reference evidence="9 10" key="1">
    <citation type="submission" date="2024-09" db="EMBL/GenBank/DDBJ databases">
        <authorList>
            <person name="Sun Q."/>
            <person name="Mori K."/>
        </authorList>
    </citation>
    <scope>NUCLEOTIDE SEQUENCE [LARGE SCALE GENOMIC DNA]</scope>
    <source>
        <strain evidence="9 10">JCM 11683</strain>
    </source>
</reference>
<evidence type="ECO:0000256" key="1">
    <source>
        <dbReference type="ARBA" id="ARBA00001946"/>
    </source>
</evidence>
<dbReference type="SUPFAM" id="SSF88723">
    <property type="entry name" value="PIN domain-like"/>
    <property type="match status" value="1"/>
</dbReference>
<dbReference type="Proteomes" id="UP001589707">
    <property type="component" value="Unassembled WGS sequence"/>
</dbReference>
<evidence type="ECO:0000256" key="2">
    <source>
        <dbReference type="ARBA" id="ARBA00022649"/>
    </source>
</evidence>
<dbReference type="Gene3D" id="3.40.50.1010">
    <property type="entry name" value="5'-nuclease"/>
    <property type="match status" value="1"/>
</dbReference>
<evidence type="ECO:0000256" key="4">
    <source>
        <dbReference type="ARBA" id="ARBA00022723"/>
    </source>
</evidence>
<keyword evidence="3" id="KW-0540">Nuclease</keyword>
<dbReference type="InterPro" id="IPR050556">
    <property type="entry name" value="Type_II_TA_system_RNase"/>
</dbReference>
<organism evidence="9 10">
    <name type="scientific">Brevibacterium otitidis</name>
    <dbReference type="NCBI Taxonomy" id="53364"/>
    <lineage>
        <taxon>Bacteria</taxon>
        <taxon>Bacillati</taxon>
        <taxon>Actinomycetota</taxon>
        <taxon>Actinomycetes</taxon>
        <taxon>Micrococcales</taxon>
        <taxon>Brevibacteriaceae</taxon>
        <taxon>Brevibacterium</taxon>
    </lineage>
</organism>